<reference evidence="1" key="1">
    <citation type="submission" date="2020-02" db="EMBL/GenBank/DDBJ databases">
        <authorList>
            <person name="Scholz U."/>
            <person name="Mascher M."/>
            <person name="Fiebig A."/>
        </authorList>
    </citation>
    <scope>NUCLEOTIDE SEQUENCE</scope>
</reference>
<name>A0A8S0WDE2_SPIIN</name>
<dbReference type="EMBL" id="LR761918">
    <property type="protein sequence ID" value="CAA9893579.1"/>
    <property type="molecule type" value="Genomic_DNA"/>
</dbReference>
<proteinExistence type="predicted"/>
<accession>A0A8S0WDE2</accession>
<keyword evidence="1" id="KW-0150">Chloroplast</keyword>
<evidence type="ECO:0000313" key="1">
    <source>
        <dbReference type="EMBL" id="CAA9893579.1"/>
    </source>
</evidence>
<gene>
    <name evidence="1" type="ORF">SI8410PT_00126</name>
</gene>
<keyword evidence="1" id="KW-0934">Plastid</keyword>
<protein>
    <submittedName>
        <fullName evidence="1">Uncharacterized protein</fullName>
    </submittedName>
</protein>
<sequence>MDPYVVTFYLGLGMGVIRPAFDISITRETQNLVLNSVEISDLIDIDIPSICVDTKYSGDPTIRAVEIGIGSAADHEILVIFLSNE</sequence>
<organism evidence="1">
    <name type="scientific">Spirodela intermedia</name>
    <name type="common">Intermediate duckweed</name>
    <dbReference type="NCBI Taxonomy" id="51605"/>
    <lineage>
        <taxon>Eukaryota</taxon>
        <taxon>Viridiplantae</taxon>
        <taxon>Streptophyta</taxon>
        <taxon>Embryophyta</taxon>
        <taxon>Tracheophyta</taxon>
        <taxon>Spermatophyta</taxon>
        <taxon>Magnoliopsida</taxon>
        <taxon>Liliopsida</taxon>
        <taxon>Araceae</taxon>
        <taxon>Lemnoideae</taxon>
        <taxon>Spirodela</taxon>
    </lineage>
</organism>
<geneLocation type="chloroplast" evidence="1"/>
<dbReference type="AlphaFoldDB" id="A0A8S0WDE2"/>